<dbReference type="GO" id="GO:0008320">
    <property type="term" value="F:protein transmembrane transporter activity"/>
    <property type="evidence" value="ECO:0007669"/>
    <property type="project" value="TreeGrafter"/>
</dbReference>
<comment type="subcellular location">
    <subcellularLocation>
        <location evidence="1">Cell outer membrane</location>
    </subcellularLocation>
</comment>
<dbReference type="Pfam" id="PF17287">
    <property type="entry name" value="POTRA_3"/>
    <property type="match status" value="1"/>
</dbReference>
<dbReference type="GO" id="GO:0046819">
    <property type="term" value="P:protein secretion by the type V secretion system"/>
    <property type="evidence" value="ECO:0007669"/>
    <property type="project" value="TreeGrafter"/>
</dbReference>
<dbReference type="FunFam" id="2.40.160.50:FF:000009">
    <property type="entry name" value="Putative hemolysin activator protein"/>
    <property type="match status" value="1"/>
</dbReference>
<organism evidence="12 13">
    <name type="scientific">Pelistega ratti</name>
    <dbReference type="NCBI Taxonomy" id="2652177"/>
    <lineage>
        <taxon>Bacteria</taxon>
        <taxon>Pseudomonadati</taxon>
        <taxon>Pseudomonadota</taxon>
        <taxon>Betaproteobacteria</taxon>
        <taxon>Burkholderiales</taxon>
        <taxon>Alcaligenaceae</taxon>
        <taxon>Pelistega</taxon>
    </lineage>
</organism>
<feature type="domain" description="Haemolysin activator HlyB C-terminal" evidence="9">
    <location>
        <begin position="234"/>
        <end position="552"/>
    </location>
</feature>
<evidence type="ECO:0000256" key="3">
    <source>
        <dbReference type="ARBA" id="ARBA00022452"/>
    </source>
</evidence>
<dbReference type="AlphaFoldDB" id="A0A6L9Y897"/>
<keyword evidence="5" id="KW-0813">Transport</keyword>
<evidence type="ECO:0000256" key="6">
    <source>
        <dbReference type="ARBA" id="ARBA00023136"/>
    </source>
</evidence>
<dbReference type="InterPro" id="IPR035251">
    <property type="entry name" value="ShlB_POTRA"/>
</dbReference>
<dbReference type="GO" id="GO:0009279">
    <property type="term" value="C:cell outer membrane"/>
    <property type="evidence" value="ECO:0007669"/>
    <property type="project" value="UniProtKB-SubCell"/>
</dbReference>
<evidence type="ECO:0000313" key="13">
    <source>
        <dbReference type="Proteomes" id="UP000477651"/>
    </source>
</evidence>
<dbReference type="RefSeq" id="WP_163765024.1">
    <property type="nucleotide sequence ID" value="NZ_JAAGYR010000025.1"/>
</dbReference>
<accession>A0A6L9Y897</accession>
<dbReference type="GO" id="GO:0006811">
    <property type="term" value="P:monoatomic ion transport"/>
    <property type="evidence" value="ECO:0007669"/>
    <property type="project" value="UniProtKB-KW"/>
</dbReference>
<dbReference type="InterPro" id="IPR013686">
    <property type="entry name" value="Polypept-transport_assoc_ShlB"/>
</dbReference>
<dbReference type="EMBL" id="JAAGYR010000025">
    <property type="protein sequence ID" value="NEN76606.1"/>
    <property type="molecule type" value="Genomic_DNA"/>
</dbReference>
<sequence>MRLGNGLLWVMLGWGLPLVGMAQLTPSAIRTLDQLDSTQQQRQQQQQQTQAEQSLPSPTIHLPSFSSFSTSLPSHESPCYPITNITLVDDTHSDGYRVGSSFQWALDKAQSTLSLTLPHCLGEEGIRLFMREVQNHLIDKGYVTSRVVATEQDLALGQLVLTVVVGKVGNIIVQDRSEIPRFSRLTAWTGLTLDTGDVLNIRDMEQSLENFKRVPTAEVDIQIIPSQDPLAPAGQSDLLIRYQQRFPIRFSLGLDDSGSKTTGRLQGSGALSFDHLLTGNDIFYASATHHLPSSRDEKGNRGSSQYYLYYAIPFRYWHFSLSQSWSRYHQEVAGAFGKRYRYSGKSRTSQLNASYVVYRDNQHKTRLTGALWARQSQNFINGAQIEVQKRRMAGWELGIAHQSYIGQTTLALEASYRRGTGARRAIPAPEELWGEGTSRPRIIRAMVELTAPFKLGQATFTYHTRWQGQWHKTPLIAQDQLSIGGRYTVRGFDGELTLMGERGWFWRNDISWHIQQSPHQLYAALDMGRVSGRATQYQVGNRLVGAAIGLRGMWQGFSYDAFVGKPIDKPTGFRTACYTTGFQLNYQF</sequence>
<feature type="domain" description="ShlB POTRA" evidence="11">
    <location>
        <begin position="184"/>
        <end position="225"/>
    </location>
</feature>
<evidence type="ECO:0000259" key="11">
    <source>
        <dbReference type="Pfam" id="PF17287"/>
    </source>
</evidence>
<dbReference type="PANTHER" id="PTHR34597">
    <property type="entry name" value="SLR1661 PROTEIN"/>
    <property type="match status" value="1"/>
</dbReference>
<proteinExistence type="inferred from homology"/>
<feature type="domain" description="Polypeptide-transport-associated ShlB-type" evidence="10">
    <location>
        <begin position="106"/>
        <end position="166"/>
    </location>
</feature>
<evidence type="ECO:0000256" key="8">
    <source>
        <dbReference type="SAM" id="MobiDB-lite"/>
    </source>
</evidence>
<gene>
    <name evidence="12" type="ORF">F9B74_09845</name>
</gene>
<dbReference type="PANTHER" id="PTHR34597:SF3">
    <property type="entry name" value="OUTER MEMBRANE TRANSPORTER CDIB"/>
    <property type="match status" value="1"/>
</dbReference>
<evidence type="ECO:0000256" key="1">
    <source>
        <dbReference type="ARBA" id="ARBA00004442"/>
    </source>
</evidence>
<dbReference type="Gene3D" id="3.10.20.310">
    <property type="entry name" value="membrane protein fhac"/>
    <property type="match status" value="1"/>
</dbReference>
<dbReference type="InterPro" id="IPR005565">
    <property type="entry name" value="Hemolysn_activator_HlyB_C"/>
</dbReference>
<dbReference type="GO" id="GO:0098046">
    <property type="term" value="C:type V protein secretion system complex"/>
    <property type="evidence" value="ECO:0007669"/>
    <property type="project" value="TreeGrafter"/>
</dbReference>
<feature type="compositionally biased region" description="Low complexity" evidence="8">
    <location>
        <begin position="35"/>
        <end position="50"/>
    </location>
</feature>
<dbReference type="Gene3D" id="2.40.160.50">
    <property type="entry name" value="membrane protein fhac: a member of the omp85/tpsb transporter family"/>
    <property type="match status" value="1"/>
</dbReference>
<keyword evidence="6" id="KW-0472">Membrane</keyword>
<evidence type="ECO:0000256" key="7">
    <source>
        <dbReference type="ARBA" id="ARBA00023237"/>
    </source>
</evidence>
<evidence type="ECO:0000259" key="10">
    <source>
        <dbReference type="Pfam" id="PF08479"/>
    </source>
</evidence>
<evidence type="ECO:0000256" key="4">
    <source>
        <dbReference type="ARBA" id="ARBA00022692"/>
    </source>
</evidence>
<name>A0A6L9Y897_9BURK</name>
<keyword evidence="7" id="KW-0998">Cell outer membrane</keyword>
<keyword evidence="5" id="KW-0406">Ion transport</keyword>
<evidence type="ECO:0000259" key="9">
    <source>
        <dbReference type="Pfam" id="PF03865"/>
    </source>
</evidence>
<evidence type="ECO:0000313" key="12">
    <source>
        <dbReference type="EMBL" id="NEN76606.1"/>
    </source>
</evidence>
<evidence type="ECO:0000256" key="5">
    <source>
        <dbReference type="ARBA" id="ARBA00023065"/>
    </source>
</evidence>
<protein>
    <submittedName>
        <fullName evidence="12">ShlB/FhaC/HecB family hemolysin secretion/activation protein</fullName>
    </submittedName>
</protein>
<keyword evidence="4" id="KW-0812">Transmembrane</keyword>
<dbReference type="Proteomes" id="UP000477651">
    <property type="component" value="Unassembled WGS sequence"/>
</dbReference>
<comment type="similarity">
    <text evidence="2">Belongs to the TPS (TC 1.B.20) family.</text>
</comment>
<dbReference type="InterPro" id="IPR027282">
    <property type="entry name" value="TPS"/>
</dbReference>
<dbReference type="Pfam" id="PF03865">
    <property type="entry name" value="ShlB"/>
    <property type="match status" value="1"/>
</dbReference>
<comment type="caution">
    <text evidence="12">The sequence shown here is derived from an EMBL/GenBank/DDBJ whole genome shotgun (WGS) entry which is preliminary data.</text>
</comment>
<reference evidence="12 13" key="1">
    <citation type="submission" date="2020-02" db="EMBL/GenBank/DDBJ databases">
        <title>Pelistega sp. NLN82 were isolated from wild rodents of the Hainan Island.</title>
        <authorList>
            <person name="Niu N."/>
            <person name="Zhou J."/>
        </authorList>
    </citation>
    <scope>NUCLEOTIDE SEQUENCE [LARGE SCALE GENOMIC DNA]</scope>
    <source>
        <strain evidence="12 13">NLN82</strain>
    </source>
</reference>
<feature type="region of interest" description="Disordered" evidence="8">
    <location>
        <begin position="35"/>
        <end position="58"/>
    </location>
</feature>
<dbReference type="InterPro" id="IPR051544">
    <property type="entry name" value="TPS_OM_transporter"/>
</dbReference>
<dbReference type="PIRSF" id="PIRSF029745">
    <property type="entry name" value="FhaC"/>
    <property type="match status" value="1"/>
</dbReference>
<evidence type="ECO:0000256" key="2">
    <source>
        <dbReference type="ARBA" id="ARBA00009055"/>
    </source>
</evidence>
<keyword evidence="13" id="KW-1185">Reference proteome</keyword>
<keyword evidence="3" id="KW-1134">Transmembrane beta strand</keyword>
<dbReference type="Pfam" id="PF08479">
    <property type="entry name" value="POTRA_2"/>
    <property type="match status" value="1"/>
</dbReference>